<dbReference type="EC" id="1.14.99.1" evidence="4"/>
<evidence type="ECO:0000256" key="2">
    <source>
        <dbReference type="SAM" id="SignalP"/>
    </source>
</evidence>
<keyword evidence="2" id="KW-0732">Signal</keyword>
<dbReference type="InterPro" id="IPR037120">
    <property type="entry name" value="Haem_peroxidase_sf_animal"/>
</dbReference>
<dbReference type="Gene3D" id="2.10.25.10">
    <property type="entry name" value="Laminin"/>
    <property type="match status" value="1"/>
</dbReference>
<feature type="signal peptide" evidence="2">
    <location>
        <begin position="1"/>
        <end position="25"/>
    </location>
</feature>
<organism evidence="4">
    <name type="scientific">Protodriloides symbioticus</name>
    <dbReference type="NCBI Taxonomy" id="205111"/>
    <lineage>
        <taxon>Eukaryota</taxon>
        <taxon>Metazoa</taxon>
        <taxon>Spiralia</taxon>
        <taxon>Lophotrochozoa</taxon>
        <taxon>Annelida</taxon>
        <taxon>Polychaeta</taxon>
        <taxon>Polychaeta incertae sedis</taxon>
        <taxon>Protodrilidae</taxon>
        <taxon>Protodriloides</taxon>
    </lineage>
</organism>
<feature type="chain" id="PRO_5006831027" evidence="2">
    <location>
        <begin position="26"/>
        <end position="134"/>
    </location>
</feature>
<gene>
    <name evidence="4" type="primary">COX</name>
</gene>
<dbReference type="EMBL" id="KM437941">
    <property type="protein sequence ID" value="ALG96675.1"/>
    <property type="molecule type" value="mRNA"/>
</dbReference>
<feature type="domain" description="EGF-like" evidence="3">
    <location>
        <begin position="28"/>
        <end position="66"/>
    </location>
</feature>
<dbReference type="PROSITE" id="PS50026">
    <property type="entry name" value="EGF_3"/>
    <property type="match status" value="1"/>
</dbReference>
<dbReference type="GO" id="GO:0004666">
    <property type="term" value="F:prostaglandin-endoperoxide synthase activity"/>
    <property type="evidence" value="ECO:0007669"/>
    <property type="project" value="UniProtKB-EC"/>
</dbReference>
<feature type="non-terminal residue" evidence="4">
    <location>
        <position position="134"/>
    </location>
</feature>
<dbReference type="SUPFAM" id="SSF57196">
    <property type="entry name" value="EGF/Laminin"/>
    <property type="match status" value="1"/>
</dbReference>
<evidence type="ECO:0000256" key="1">
    <source>
        <dbReference type="PROSITE-ProRule" id="PRU00076"/>
    </source>
</evidence>
<protein>
    <submittedName>
        <fullName evidence="4">Cyclooxygenase</fullName>
        <ecNumber evidence="4">1.14.99.1</ecNumber>
    </submittedName>
</protein>
<dbReference type="AlphaFoldDB" id="A0A0U2L880"/>
<reference evidence="4" key="1">
    <citation type="journal article" date="2015" name="J. Mol. Evol.">
        <title>Reconstruction of cyclooxygenase evolution in animals suggests variable, lineage-specific duplications, and homologs with low sequence identity.</title>
        <authorList>
            <person name="Havird J.C."/>
            <person name="Kocot K.M."/>
            <person name="Brannock P.M."/>
            <person name="Cannon J.T."/>
            <person name="Waits D.S."/>
            <person name="Weese D.A."/>
            <person name="Santos S.R."/>
            <person name="Halanych K.M."/>
        </authorList>
    </citation>
    <scope>NUCLEOTIDE SEQUENCE</scope>
</reference>
<accession>A0A0U2L880</accession>
<evidence type="ECO:0000313" key="4">
    <source>
        <dbReference type="EMBL" id="ALG96675.1"/>
    </source>
</evidence>
<comment type="caution">
    <text evidence="1">Lacks conserved residue(s) required for the propagation of feature annotation.</text>
</comment>
<dbReference type="InterPro" id="IPR000742">
    <property type="entry name" value="EGF"/>
</dbReference>
<keyword evidence="4" id="KW-0560">Oxidoreductase</keyword>
<name>A0A0U2L880_9ANNE</name>
<evidence type="ECO:0000259" key="3">
    <source>
        <dbReference type="PROSITE" id="PS50026"/>
    </source>
</evidence>
<sequence length="134" mass="15190">MFPAREPTLLVASFLLLLVVSTTNATQAADGCCSFPCQHRTVCMPSGGGQYTCDCTGSGYYGKNCEIPTYRTWICESLRPTPDTLHHLLVNYKWVWDIINNYLPSVHSWIITKVYLIRSRMVDSPSVYTSEHDY</sequence>
<keyword evidence="1" id="KW-0245">EGF-like domain</keyword>
<proteinExistence type="evidence at transcript level"/>
<dbReference type="Gene3D" id="1.10.640.10">
    <property type="entry name" value="Haem peroxidase domain superfamily, animal type"/>
    <property type="match status" value="1"/>
</dbReference>